<dbReference type="GO" id="GO:0009229">
    <property type="term" value="P:thiamine diphosphate biosynthetic process"/>
    <property type="evidence" value="ECO:0007669"/>
    <property type="project" value="UniProtKB-UniRule"/>
</dbReference>
<feature type="binding site" evidence="10">
    <location>
        <position position="147"/>
    </location>
    <ligand>
        <name>4-amino-2-methyl-5-(diphosphooxymethyl)pyrimidine</name>
        <dbReference type="ChEBI" id="CHEBI:57841"/>
    </ligand>
</feature>
<evidence type="ECO:0000256" key="7">
    <source>
        <dbReference type="ARBA" id="ARBA00047334"/>
    </source>
</evidence>
<gene>
    <name evidence="10 14" type="primary">thiE</name>
    <name evidence="14" type="ORF">NET02_10310</name>
</gene>
<feature type="domain" description="Thiamine phosphate synthase/TenI" evidence="13">
    <location>
        <begin position="17"/>
        <end position="198"/>
    </location>
</feature>
<feature type="binding site" evidence="10">
    <location>
        <position position="79"/>
    </location>
    <ligand>
        <name>4-amino-2-methyl-5-(diphosphooxymethyl)pyrimidine</name>
        <dbReference type="ChEBI" id="CHEBI:57841"/>
    </ligand>
</feature>
<dbReference type="Proteomes" id="UP001165306">
    <property type="component" value="Unassembled WGS sequence"/>
</dbReference>
<dbReference type="HAMAP" id="MF_00097">
    <property type="entry name" value="TMP_synthase"/>
    <property type="match status" value="1"/>
</dbReference>
<comment type="catalytic activity">
    <reaction evidence="9 10 11">
        <text>2-[(2R,5Z)-2-carboxy-4-methylthiazol-5(2H)-ylidene]ethyl phosphate + 4-amino-2-methyl-5-(diphosphooxymethyl)pyrimidine + 2 H(+) = thiamine phosphate + CO2 + diphosphate</text>
        <dbReference type="Rhea" id="RHEA:47844"/>
        <dbReference type="ChEBI" id="CHEBI:15378"/>
        <dbReference type="ChEBI" id="CHEBI:16526"/>
        <dbReference type="ChEBI" id="CHEBI:33019"/>
        <dbReference type="ChEBI" id="CHEBI:37575"/>
        <dbReference type="ChEBI" id="CHEBI:57841"/>
        <dbReference type="ChEBI" id="CHEBI:62899"/>
        <dbReference type="EC" id="2.5.1.3"/>
    </reaction>
</comment>
<feature type="binding site" evidence="10">
    <location>
        <begin position="144"/>
        <end position="146"/>
    </location>
    <ligand>
        <name>2-[(2R,5Z)-2-carboxy-4-methylthiazol-5(2H)-ylidene]ethyl phosphate</name>
        <dbReference type="ChEBI" id="CHEBI:62899"/>
    </ligand>
</feature>
<dbReference type="AlphaFoldDB" id="A0AA41WHL2"/>
<keyword evidence="6 10" id="KW-0784">Thiamine biosynthesis</keyword>
<keyword evidence="4 10" id="KW-0479">Metal-binding</keyword>
<dbReference type="RefSeq" id="WP_284057322.1">
    <property type="nucleotide sequence ID" value="NZ_JAMSLR010000006.1"/>
</dbReference>
<comment type="cofactor">
    <cofactor evidence="10">
        <name>Mg(2+)</name>
        <dbReference type="ChEBI" id="CHEBI:18420"/>
    </cofactor>
    <text evidence="10">Binds 1 Mg(2+) ion per subunit.</text>
</comment>
<feature type="binding site" evidence="10">
    <location>
        <position position="99"/>
    </location>
    <ligand>
        <name>Mg(2+)</name>
        <dbReference type="ChEBI" id="CHEBI:18420"/>
    </ligand>
</feature>
<evidence type="ECO:0000256" key="4">
    <source>
        <dbReference type="ARBA" id="ARBA00022723"/>
    </source>
</evidence>
<dbReference type="GO" id="GO:0000287">
    <property type="term" value="F:magnesium ion binding"/>
    <property type="evidence" value="ECO:0007669"/>
    <property type="project" value="UniProtKB-UniRule"/>
</dbReference>
<dbReference type="PANTHER" id="PTHR20857">
    <property type="entry name" value="THIAMINE-PHOSPHATE PYROPHOSPHORYLASE"/>
    <property type="match status" value="1"/>
</dbReference>
<dbReference type="CDD" id="cd00564">
    <property type="entry name" value="TMP_TenI"/>
    <property type="match status" value="1"/>
</dbReference>
<feature type="binding site" evidence="10">
    <location>
        <position position="118"/>
    </location>
    <ligand>
        <name>4-amino-2-methyl-5-(diphosphooxymethyl)pyrimidine</name>
        <dbReference type="ChEBI" id="CHEBI:57841"/>
    </ligand>
</feature>
<evidence type="ECO:0000256" key="1">
    <source>
        <dbReference type="ARBA" id="ARBA00003814"/>
    </source>
</evidence>
<dbReference type="FunFam" id="3.20.20.70:FF:000096">
    <property type="entry name" value="Thiamine-phosphate synthase"/>
    <property type="match status" value="1"/>
</dbReference>
<feature type="binding site" evidence="10">
    <location>
        <position position="175"/>
    </location>
    <ligand>
        <name>2-[(2R,5Z)-2-carboxy-4-methylthiazol-5(2H)-ylidene]ethyl phosphate</name>
        <dbReference type="ChEBI" id="CHEBI:62899"/>
    </ligand>
</feature>
<comment type="caution">
    <text evidence="14">The sequence shown here is derived from an EMBL/GenBank/DDBJ whole genome shotgun (WGS) entry which is preliminary data.</text>
</comment>
<evidence type="ECO:0000256" key="9">
    <source>
        <dbReference type="ARBA" id="ARBA00047883"/>
    </source>
</evidence>
<evidence type="ECO:0000256" key="8">
    <source>
        <dbReference type="ARBA" id="ARBA00047851"/>
    </source>
</evidence>
<organism evidence="14 15">
    <name type="scientific">Thermalbibacter longus</name>
    <dbReference type="NCBI Taxonomy" id="2951981"/>
    <lineage>
        <taxon>Bacteria</taxon>
        <taxon>Pseudomonadati</taxon>
        <taxon>Thermomicrobiota</taxon>
        <taxon>Thermomicrobia</taxon>
        <taxon>Thermomicrobiales</taxon>
        <taxon>Thermomicrobiaceae</taxon>
        <taxon>Thermalbibacter</taxon>
    </lineage>
</organism>
<sequence length="223" mass="22782">MARADWPPERLRRALRLYVLTDRGLSRGRSEVEIVQAALAGGATAIQLRWKAGPLAEAVRAGRALRELCREAGALFVVNDRVDLALALEADGVHLGVEDLPLAEARRLAGNRLVIGFSPSTLEEALAAARAGADYLGVGPVYGTATKADAGPAVGLEHVRQIAQAVSIPVVGIGGITADNARPVIQAGATGVAVISAVVAADDPRAAAAALRAAVDAALAGRA</sequence>
<evidence type="ECO:0000256" key="5">
    <source>
        <dbReference type="ARBA" id="ARBA00022842"/>
    </source>
</evidence>
<feature type="binding site" evidence="10">
    <location>
        <begin position="195"/>
        <end position="196"/>
    </location>
    <ligand>
        <name>2-[(2R,5Z)-2-carboxy-4-methylthiazol-5(2H)-ylidene]ethyl phosphate</name>
        <dbReference type="ChEBI" id="CHEBI:62899"/>
    </ligand>
</feature>
<accession>A0AA41WHL2</accession>
<feature type="binding site" evidence="10">
    <location>
        <position position="80"/>
    </location>
    <ligand>
        <name>Mg(2+)</name>
        <dbReference type="ChEBI" id="CHEBI:18420"/>
    </ligand>
</feature>
<evidence type="ECO:0000256" key="12">
    <source>
        <dbReference type="RuleBase" id="RU004253"/>
    </source>
</evidence>
<dbReference type="NCBIfam" id="TIGR00693">
    <property type="entry name" value="thiE"/>
    <property type="match status" value="1"/>
</dbReference>
<feature type="binding site" evidence="10">
    <location>
        <begin position="47"/>
        <end position="51"/>
    </location>
    <ligand>
        <name>4-amino-2-methyl-5-(diphosphooxymethyl)pyrimidine</name>
        <dbReference type="ChEBI" id="CHEBI:57841"/>
    </ligand>
</feature>
<keyword evidence="3 10" id="KW-0808">Transferase</keyword>
<comment type="catalytic activity">
    <reaction evidence="7 10 11">
        <text>4-methyl-5-(2-phosphooxyethyl)-thiazole + 4-amino-2-methyl-5-(diphosphooxymethyl)pyrimidine + H(+) = thiamine phosphate + diphosphate</text>
        <dbReference type="Rhea" id="RHEA:22328"/>
        <dbReference type="ChEBI" id="CHEBI:15378"/>
        <dbReference type="ChEBI" id="CHEBI:33019"/>
        <dbReference type="ChEBI" id="CHEBI:37575"/>
        <dbReference type="ChEBI" id="CHEBI:57841"/>
        <dbReference type="ChEBI" id="CHEBI:58296"/>
        <dbReference type="EC" id="2.5.1.3"/>
    </reaction>
</comment>
<dbReference type="EC" id="2.5.1.3" evidence="10"/>
<comment type="similarity">
    <text evidence="10 11">Belongs to the thiamine-phosphate synthase family.</text>
</comment>
<protein>
    <recommendedName>
        <fullName evidence="10">Thiamine-phosphate synthase</fullName>
        <shortName evidence="10">TP synthase</shortName>
        <shortName evidence="10">TPS</shortName>
        <ecNumber evidence="10">2.5.1.3</ecNumber>
    </recommendedName>
    <alternativeName>
        <fullName evidence="10">Thiamine-phosphate pyrophosphorylase</fullName>
        <shortName evidence="10">TMP pyrophosphorylase</shortName>
        <shortName evidence="10">TMP-PPase</shortName>
    </alternativeName>
</protein>
<evidence type="ECO:0000259" key="13">
    <source>
        <dbReference type="Pfam" id="PF02581"/>
    </source>
</evidence>
<comment type="pathway">
    <text evidence="2 10 12">Cofactor biosynthesis; thiamine diphosphate biosynthesis; thiamine phosphate from 4-amino-2-methyl-5-diphosphomethylpyrimidine and 4-methyl-5-(2-phosphoethyl)-thiazole: step 1/1.</text>
</comment>
<name>A0AA41WHL2_9BACT</name>
<comment type="function">
    <text evidence="1 10">Condenses 4-methyl-5-(beta-hydroxyethyl)thiazole monophosphate (THZ-P) and 2-methyl-4-amino-5-hydroxymethyl pyrimidine pyrophosphate (HMP-PP) to form thiamine monophosphate (TMP).</text>
</comment>
<dbReference type="InterPro" id="IPR034291">
    <property type="entry name" value="TMP_synthase"/>
</dbReference>
<dbReference type="PANTHER" id="PTHR20857:SF15">
    <property type="entry name" value="THIAMINE-PHOSPHATE SYNTHASE"/>
    <property type="match status" value="1"/>
</dbReference>
<dbReference type="EMBL" id="JAMSLR010000006">
    <property type="protein sequence ID" value="MCM8749541.1"/>
    <property type="molecule type" value="Genomic_DNA"/>
</dbReference>
<dbReference type="InterPro" id="IPR022998">
    <property type="entry name" value="ThiamineP_synth_TenI"/>
</dbReference>
<dbReference type="GO" id="GO:0004789">
    <property type="term" value="F:thiamine-phosphate diphosphorylase activity"/>
    <property type="evidence" value="ECO:0007669"/>
    <property type="project" value="UniProtKB-UniRule"/>
</dbReference>
<evidence type="ECO:0000256" key="10">
    <source>
        <dbReference type="HAMAP-Rule" id="MF_00097"/>
    </source>
</evidence>
<evidence type="ECO:0000313" key="15">
    <source>
        <dbReference type="Proteomes" id="UP001165306"/>
    </source>
</evidence>
<comment type="catalytic activity">
    <reaction evidence="8 10 11">
        <text>2-(2-carboxy-4-methylthiazol-5-yl)ethyl phosphate + 4-amino-2-methyl-5-(diphosphooxymethyl)pyrimidine + 2 H(+) = thiamine phosphate + CO2 + diphosphate</text>
        <dbReference type="Rhea" id="RHEA:47848"/>
        <dbReference type="ChEBI" id="CHEBI:15378"/>
        <dbReference type="ChEBI" id="CHEBI:16526"/>
        <dbReference type="ChEBI" id="CHEBI:33019"/>
        <dbReference type="ChEBI" id="CHEBI:37575"/>
        <dbReference type="ChEBI" id="CHEBI:57841"/>
        <dbReference type="ChEBI" id="CHEBI:62890"/>
        <dbReference type="EC" id="2.5.1.3"/>
    </reaction>
</comment>
<evidence type="ECO:0000313" key="14">
    <source>
        <dbReference type="EMBL" id="MCM8749541.1"/>
    </source>
</evidence>
<dbReference type="Pfam" id="PF02581">
    <property type="entry name" value="TMP-TENI"/>
    <property type="match status" value="1"/>
</dbReference>
<reference evidence="14" key="1">
    <citation type="submission" date="2022-06" db="EMBL/GenBank/DDBJ databases">
        <title>CFH 74404 Thermomicrobiaceae sp.</title>
        <authorList>
            <person name="Ming H."/>
            <person name="Li W.-J."/>
            <person name="Zhao Z."/>
        </authorList>
    </citation>
    <scope>NUCLEOTIDE SEQUENCE</scope>
    <source>
        <strain evidence="14">CFH 74404</strain>
    </source>
</reference>
<dbReference type="GO" id="GO:0009228">
    <property type="term" value="P:thiamine biosynthetic process"/>
    <property type="evidence" value="ECO:0007669"/>
    <property type="project" value="UniProtKB-KW"/>
</dbReference>
<dbReference type="Gene3D" id="3.20.20.70">
    <property type="entry name" value="Aldolase class I"/>
    <property type="match status" value="1"/>
</dbReference>
<evidence type="ECO:0000256" key="6">
    <source>
        <dbReference type="ARBA" id="ARBA00022977"/>
    </source>
</evidence>
<dbReference type="SUPFAM" id="SSF51391">
    <property type="entry name" value="Thiamin phosphate synthase"/>
    <property type="match status" value="1"/>
</dbReference>
<evidence type="ECO:0000256" key="3">
    <source>
        <dbReference type="ARBA" id="ARBA00022679"/>
    </source>
</evidence>
<evidence type="ECO:0000256" key="11">
    <source>
        <dbReference type="RuleBase" id="RU003826"/>
    </source>
</evidence>
<dbReference type="InterPro" id="IPR013785">
    <property type="entry name" value="Aldolase_TIM"/>
</dbReference>
<dbReference type="GO" id="GO:0005737">
    <property type="term" value="C:cytoplasm"/>
    <property type="evidence" value="ECO:0007669"/>
    <property type="project" value="TreeGrafter"/>
</dbReference>
<proteinExistence type="inferred from homology"/>
<keyword evidence="5 10" id="KW-0460">Magnesium</keyword>
<evidence type="ECO:0000256" key="2">
    <source>
        <dbReference type="ARBA" id="ARBA00005165"/>
    </source>
</evidence>
<dbReference type="InterPro" id="IPR036206">
    <property type="entry name" value="ThiamineP_synth_sf"/>
</dbReference>
<keyword evidence="15" id="KW-1185">Reference proteome</keyword>